<dbReference type="EMBL" id="CP092880">
    <property type="protein sequence ID" value="UYV79959.1"/>
    <property type="molecule type" value="Genomic_DNA"/>
</dbReference>
<name>A0ABY6LGG8_9ARAC</name>
<accession>A0ABY6LGG8</accession>
<protein>
    <submittedName>
        <fullName evidence="1">Uncharacterized protein</fullName>
    </submittedName>
</protein>
<evidence type="ECO:0000313" key="2">
    <source>
        <dbReference type="Proteomes" id="UP001235939"/>
    </source>
</evidence>
<proteinExistence type="predicted"/>
<dbReference type="Proteomes" id="UP001235939">
    <property type="component" value="Chromosome 18"/>
</dbReference>
<reference evidence="1 2" key="1">
    <citation type="submission" date="2022-01" db="EMBL/GenBank/DDBJ databases">
        <title>A chromosomal length assembly of Cordylochernes scorpioides.</title>
        <authorList>
            <person name="Zeh D."/>
            <person name="Zeh J."/>
        </authorList>
    </citation>
    <scope>NUCLEOTIDE SEQUENCE [LARGE SCALE GENOMIC DNA]</scope>
    <source>
        <strain evidence="1">IN4F17</strain>
        <tissue evidence="1">Whole Body</tissue>
    </source>
</reference>
<sequence length="75" mass="8507">MIVVTAKDGSALAYLEYGFRCSKWAGRSQRPVPQTDPQSSVKWTEEAVCFVVWEWKIPLLAQPWPDLCQGPLLVK</sequence>
<gene>
    <name evidence="1" type="ORF">LAZ67_18001195</name>
</gene>
<keyword evidence="2" id="KW-1185">Reference proteome</keyword>
<evidence type="ECO:0000313" key="1">
    <source>
        <dbReference type="EMBL" id="UYV79959.1"/>
    </source>
</evidence>
<organism evidence="1 2">
    <name type="scientific">Cordylochernes scorpioides</name>
    <dbReference type="NCBI Taxonomy" id="51811"/>
    <lineage>
        <taxon>Eukaryota</taxon>
        <taxon>Metazoa</taxon>
        <taxon>Ecdysozoa</taxon>
        <taxon>Arthropoda</taxon>
        <taxon>Chelicerata</taxon>
        <taxon>Arachnida</taxon>
        <taxon>Pseudoscorpiones</taxon>
        <taxon>Cheliferoidea</taxon>
        <taxon>Chernetidae</taxon>
        <taxon>Cordylochernes</taxon>
    </lineage>
</organism>